<dbReference type="RefSeq" id="WP_006980168.1">
    <property type="nucleotide sequence ID" value="NZ_ABVL01000007.1"/>
</dbReference>
<evidence type="ECO:0000256" key="3">
    <source>
        <dbReference type="ARBA" id="ARBA00022525"/>
    </source>
</evidence>
<dbReference type="InterPro" id="IPR050708">
    <property type="entry name" value="T6SS_VgrG/RHS"/>
</dbReference>
<comment type="similarity">
    <text evidence="2">Belongs to the VgrG protein family.</text>
</comment>
<dbReference type="InterPro" id="IPR006533">
    <property type="entry name" value="T6SS_Vgr_RhsGE"/>
</dbReference>
<evidence type="ECO:0000256" key="1">
    <source>
        <dbReference type="ARBA" id="ARBA00004613"/>
    </source>
</evidence>
<dbReference type="SUPFAM" id="SSF69255">
    <property type="entry name" value="gp5 N-terminal domain-like"/>
    <property type="match status" value="1"/>
</dbReference>
<dbReference type="SUPFAM" id="SSF69349">
    <property type="entry name" value="Phage fibre proteins"/>
    <property type="match status" value="1"/>
</dbReference>
<dbReference type="Pfam" id="PF04717">
    <property type="entry name" value="Phage_base_V"/>
    <property type="match status" value="1"/>
</dbReference>
<dbReference type="InParanoid" id="B4D1Q5"/>
<comment type="caution">
    <text evidence="6">The sequence shown here is derived from an EMBL/GenBank/DDBJ whole genome shotgun (WGS) entry which is preliminary data.</text>
</comment>
<dbReference type="Pfam" id="PF22178">
    <property type="entry name" value="Gp5_trimer_C"/>
    <property type="match status" value="1"/>
</dbReference>
<dbReference type="Gene3D" id="3.55.50.10">
    <property type="entry name" value="Baseplate protein-like domains"/>
    <property type="match status" value="1"/>
</dbReference>
<feature type="domain" description="Gp5/Type VI secretion system Vgr protein OB-fold" evidence="4">
    <location>
        <begin position="383"/>
        <end position="451"/>
    </location>
</feature>
<dbReference type="InterPro" id="IPR006531">
    <property type="entry name" value="Gp5/Vgr_OB"/>
</dbReference>
<dbReference type="Gene3D" id="2.30.110.50">
    <property type="match status" value="1"/>
</dbReference>
<dbReference type="Proteomes" id="UP000005824">
    <property type="component" value="Unassembled WGS sequence"/>
</dbReference>
<sequence length="679" mass="74185">MALSQNARIAKLSTPLGKDVLVLNRVVISEQLSQPFRIEADLLSEKKDVKFEDIIGQSVTITIATHGDVPRYYNGIVSRFTQMGMESRFEAYRMEVVPKLWVLSRTYQCRIFQNLSVPDILRKVLKDVEVEWSTTGSYDPRDYCVQYRETDLNFVSRLMEEEGMHYFFKFSDGQHKMVIADNAGAHEVLLGHYSTIDYRPYTGRPTGDEFIYDWAEDKVLLPATYTHTDYDFEMPKKNLLTRSQQTRQHAEGDGEWYDFPGLHTSTGLGDRRARVRCEEMLARYDMAKGKADARGLQVGFAFTLADHPRKDQDVKHLVTSAVHTIQLDALESGDTDRGTPYHCSFATIPASVTYRPQRIAPKPFVQGPQTAIVVGPAGEEIYTDKYGRVKVQFHWDRDGKFDQNSSCWIRVSQIWAGKSWGGMTIPRIGQEVVVDFLEGDPDQPLVVGRVYNGESMPPWGLPGQKVVSGVKTNSTPGGGGYNEFSMDDTKGTEKITTHAQKDMNTTVENDKTLTVLHDRTSTIANNDTEKVGVNQSITIGEAQTITIGTEQSEKIGAARSTTIGAEDTLSVGAARSTEIGAEDSLTVGAAHTVEAGAEIGITAGAAVEVTAGAEMALTAGAALEVTAGAEMAITAGAAIEITAGMAVTITSAVSIAITAPAILLNGRPVAPMPPGVPIL</sequence>
<dbReference type="PANTHER" id="PTHR32305">
    <property type="match status" value="1"/>
</dbReference>
<name>B4D1Q5_9BACT</name>
<gene>
    <name evidence="6" type="ORF">CfE428DRAFT_2843</name>
</gene>
<accession>B4D1Q5</accession>
<dbReference type="InterPro" id="IPR017847">
    <property type="entry name" value="T6SS_RhsGE_Vgr_subset"/>
</dbReference>
<dbReference type="EMBL" id="ABVL01000007">
    <property type="protein sequence ID" value="EDY19667.1"/>
    <property type="molecule type" value="Genomic_DNA"/>
</dbReference>
<dbReference type="eggNOG" id="COG3501">
    <property type="taxonomic scope" value="Bacteria"/>
</dbReference>
<keyword evidence="3" id="KW-0964">Secreted</keyword>
<dbReference type="Gene3D" id="4.10.220.110">
    <property type="match status" value="1"/>
</dbReference>
<evidence type="ECO:0000313" key="6">
    <source>
        <dbReference type="EMBL" id="EDY19667.1"/>
    </source>
</evidence>
<dbReference type="STRING" id="497964.CfE428DRAFT_2843"/>
<evidence type="ECO:0000259" key="4">
    <source>
        <dbReference type="Pfam" id="PF04717"/>
    </source>
</evidence>
<evidence type="ECO:0000259" key="5">
    <source>
        <dbReference type="Pfam" id="PF22178"/>
    </source>
</evidence>
<dbReference type="FunFam" id="2.40.50.230:FF:000001">
    <property type="entry name" value="Type VI secretion protein VgrG"/>
    <property type="match status" value="1"/>
</dbReference>
<dbReference type="SUPFAM" id="SSF69279">
    <property type="entry name" value="Phage tail proteins"/>
    <property type="match status" value="2"/>
</dbReference>
<reference evidence="6 7" key="1">
    <citation type="journal article" date="2011" name="J. Bacteriol.">
        <title>Genome sequence of Chthoniobacter flavus Ellin428, an aerobic heterotrophic soil bacterium.</title>
        <authorList>
            <person name="Kant R."/>
            <person name="van Passel M.W."/>
            <person name="Palva A."/>
            <person name="Lucas S."/>
            <person name="Lapidus A."/>
            <person name="Glavina Del Rio T."/>
            <person name="Dalin E."/>
            <person name="Tice H."/>
            <person name="Bruce D."/>
            <person name="Goodwin L."/>
            <person name="Pitluck S."/>
            <person name="Larimer F.W."/>
            <person name="Land M.L."/>
            <person name="Hauser L."/>
            <person name="Sangwan P."/>
            <person name="de Vos W.M."/>
            <person name="Janssen P.H."/>
            <person name="Smidt H."/>
        </authorList>
    </citation>
    <scope>NUCLEOTIDE SEQUENCE [LARGE SCALE GENOMIC DNA]</scope>
    <source>
        <strain evidence="6 7">Ellin428</strain>
    </source>
</reference>
<keyword evidence="7" id="KW-1185">Reference proteome</keyword>
<proteinExistence type="inferred from homology"/>
<dbReference type="InterPro" id="IPR037026">
    <property type="entry name" value="Vgr_OB-fold_dom_sf"/>
</dbReference>
<dbReference type="NCBIfam" id="TIGR03361">
    <property type="entry name" value="VI_Rhs_Vgr"/>
    <property type="match status" value="1"/>
</dbReference>
<dbReference type="GO" id="GO:0005576">
    <property type="term" value="C:extracellular region"/>
    <property type="evidence" value="ECO:0007669"/>
    <property type="project" value="UniProtKB-SubCell"/>
</dbReference>
<feature type="domain" description="Gp5/Type VI secretion system Vgr C-terminal trimerisation" evidence="5">
    <location>
        <begin position="468"/>
        <end position="579"/>
    </location>
</feature>
<dbReference type="NCBIfam" id="TIGR01646">
    <property type="entry name" value="vgr_GE"/>
    <property type="match status" value="1"/>
</dbReference>
<dbReference type="Gene3D" id="2.40.50.230">
    <property type="entry name" value="Gp5 N-terminal domain"/>
    <property type="match status" value="1"/>
</dbReference>
<evidence type="ECO:0000313" key="7">
    <source>
        <dbReference type="Proteomes" id="UP000005824"/>
    </source>
</evidence>
<comment type="subcellular location">
    <subcellularLocation>
        <location evidence="1">Secreted</location>
    </subcellularLocation>
</comment>
<dbReference type="AlphaFoldDB" id="B4D1Q5"/>
<dbReference type="InterPro" id="IPR054030">
    <property type="entry name" value="Gp5_Vgr_C"/>
</dbReference>
<evidence type="ECO:0000256" key="2">
    <source>
        <dbReference type="ARBA" id="ARBA00005558"/>
    </source>
</evidence>
<protein>
    <submittedName>
        <fullName evidence="6">Type VI secretion system Vgr family protein</fullName>
    </submittedName>
</protein>
<dbReference type="Pfam" id="PF05954">
    <property type="entry name" value="Phage_GPD"/>
    <property type="match status" value="1"/>
</dbReference>
<organism evidence="6 7">
    <name type="scientific">Chthoniobacter flavus Ellin428</name>
    <dbReference type="NCBI Taxonomy" id="497964"/>
    <lineage>
        <taxon>Bacteria</taxon>
        <taxon>Pseudomonadati</taxon>
        <taxon>Verrucomicrobiota</taxon>
        <taxon>Spartobacteria</taxon>
        <taxon>Chthoniobacterales</taxon>
        <taxon>Chthoniobacteraceae</taxon>
        <taxon>Chthoniobacter</taxon>
    </lineage>
</organism>
<dbReference type="PANTHER" id="PTHR32305:SF15">
    <property type="entry name" value="PROTEIN RHSA-RELATED"/>
    <property type="match status" value="1"/>
</dbReference>